<evidence type="ECO:0000256" key="5">
    <source>
        <dbReference type="ARBA" id="ARBA00022741"/>
    </source>
</evidence>
<comment type="subunit">
    <text evidence="8">Homodimer.</text>
</comment>
<comment type="similarity">
    <text evidence="8">Belongs to the archaeal FAD synthase family.</text>
</comment>
<dbReference type="InterPro" id="IPR014729">
    <property type="entry name" value="Rossmann-like_a/b/a_fold"/>
</dbReference>
<dbReference type="eggNOG" id="arCOG01222">
    <property type="taxonomic scope" value="Archaea"/>
</dbReference>
<keyword evidence="7 8" id="KW-0067">ATP-binding</keyword>
<comment type="pathway">
    <text evidence="8">Cofactor biosynthesis; FAD biosynthesis; FAD from FMN: step 1/1.</text>
</comment>
<keyword evidence="5 8" id="KW-0547">Nucleotide-binding</keyword>
<feature type="binding site" evidence="8">
    <location>
        <position position="92"/>
    </location>
    <ligand>
        <name>ATP</name>
        <dbReference type="ChEBI" id="CHEBI:30616"/>
    </ligand>
</feature>
<keyword evidence="2 8" id="KW-0288">FMN</keyword>
<keyword evidence="3 8" id="KW-0808">Transferase</keyword>
<keyword evidence="1 8" id="KW-0285">Flavoprotein</keyword>
<sequence>MTRVVATGTFDILHPGHVLYLNEARRLGDELYVIVARDSTIKHKRKPLIPEGQRLFMVRALKCVDHAMLGSEEDMFAPIREICPDIIALGFNQHWDEEQLQRQLAERGLKAKVVRITKCDPSPYASSRHIRQKIKESDC</sequence>
<feature type="binding site" evidence="8">
    <location>
        <begin position="9"/>
        <end position="10"/>
    </location>
    <ligand>
        <name>ATP</name>
        <dbReference type="ChEBI" id="CHEBI:30616"/>
    </ligand>
</feature>
<dbReference type="UniPathway" id="UPA00277">
    <property type="reaction ID" value="UER00407"/>
</dbReference>
<organism evidence="10 11">
    <name type="scientific">Methanocella conradii (strain DSM 24694 / JCM 17849 / CGMCC 1.5162 / HZ254)</name>
    <dbReference type="NCBI Taxonomy" id="1041930"/>
    <lineage>
        <taxon>Archaea</taxon>
        <taxon>Methanobacteriati</taxon>
        <taxon>Methanobacteriota</taxon>
        <taxon>Stenosarchaea group</taxon>
        <taxon>Methanomicrobia</taxon>
        <taxon>Methanocellales</taxon>
        <taxon>Methanocellaceae</taxon>
        <taxon>Methanocella</taxon>
    </lineage>
</organism>
<dbReference type="OrthoDB" id="1912at2157"/>
<keyword evidence="11" id="KW-1185">Reference proteome</keyword>
<dbReference type="GO" id="GO:0006747">
    <property type="term" value="P:FAD biosynthetic process"/>
    <property type="evidence" value="ECO:0007669"/>
    <property type="project" value="UniProtKB-UniRule"/>
</dbReference>
<keyword evidence="4 8" id="KW-0548">Nucleotidyltransferase</keyword>
<dbReference type="InterPro" id="IPR050385">
    <property type="entry name" value="Archaeal_FAD_synthase"/>
</dbReference>
<comment type="caution">
    <text evidence="8">Lacks conserved residue(s) required for the propagation of feature annotation.</text>
</comment>
<feature type="binding site" evidence="8">
    <location>
        <begin position="14"/>
        <end position="17"/>
    </location>
    <ligand>
        <name>ATP</name>
        <dbReference type="ChEBI" id="CHEBI:30616"/>
    </ligand>
</feature>
<name>H8I500_METCZ</name>
<proteinExistence type="inferred from homology"/>
<dbReference type="PANTHER" id="PTHR43793:SF1">
    <property type="entry name" value="FAD SYNTHASE"/>
    <property type="match status" value="1"/>
</dbReference>
<evidence type="ECO:0000256" key="1">
    <source>
        <dbReference type="ARBA" id="ARBA00022630"/>
    </source>
</evidence>
<dbReference type="GO" id="GO:0046444">
    <property type="term" value="P:FMN metabolic process"/>
    <property type="evidence" value="ECO:0007669"/>
    <property type="project" value="UniProtKB-UniRule"/>
</dbReference>
<dbReference type="EMBL" id="CP003243">
    <property type="protein sequence ID" value="AFD01094.1"/>
    <property type="molecule type" value="Genomic_DNA"/>
</dbReference>
<reference evidence="10 11" key="1">
    <citation type="journal article" date="2012" name="J. Bacteriol.">
        <title>Complete genome sequence of a thermophilic methanogen, Methanocella conradii HZ254, isolated from Chinese rice field soil.</title>
        <authorList>
            <person name="Lu Z."/>
            <person name="Lu Y."/>
        </authorList>
    </citation>
    <scope>NUCLEOTIDE SEQUENCE [LARGE SCALE GENOMIC DNA]</scope>
    <source>
        <strain evidence="11">DSM 24694 / JCM 17849 / CGMCC 1.5162 / HZ254</strain>
    </source>
</reference>
<dbReference type="KEGG" id="mez:Mtc_2361"/>
<dbReference type="HOGENOM" id="CLU_034585_2_1_2"/>
<comment type="catalytic activity">
    <reaction evidence="8">
        <text>FMN + ATP + H(+) = FAD + diphosphate</text>
        <dbReference type="Rhea" id="RHEA:17237"/>
        <dbReference type="ChEBI" id="CHEBI:15378"/>
        <dbReference type="ChEBI" id="CHEBI:30616"/>
        <dbReference type="ChEBI" id="CHEBI:33019"/>
        <dbReference type="ChEBI" id="CHEBI:57692"/>
        <dbReference type="ChEBI" id="CHEBI:58210"/>
        <dbReference type="EC" id="2.7.7.2"/>
    </reaction>
</comment>
<accession>H8I500</accession>
<dbReference type="NCBIfam" id="TIGR00125">
    <property type="entry name" value="cyt_tran_rel"/>
    <property type="match status" value="1"/>
</dbReference>
<dbReference type="InterPro" id="IPR024902">
    <property type="entry name" value="FAD_synth_RibL"/>
</dbReference>
<dbReference type="Pfam" id="PF01467">
    <property type="entry name" value="CTP_transf_like"/>
    <property type="match status" value="1"/>
</dbReference>
<feature type="domain" description="Cytidyltransferase-like" evidence="9">
    <location>
        <begin position="6"/>
        <end position="133"/>
    </location>
</feature>
<evidence type="ECO:0000256" key="7">
    <source>
        <dbReference type="ARBA" id="ARBA00022840"/>
    </source>
</evidence>
<dbReference type="PANTHER" id="PTHR43793">
    <property type="entry name" value="FAD SYNTHASE"/>
    <property type="match status" value="1"/>
</dbReference>
<comment type="cofactor">
    <cofactor evidence="8">
        <name>a divalent metal cation</name>
        <dbReference type="ChEBI" id="CHEBI:60240"/>
    </cofactor>
</comment>
<evidence type="ECO:0000259" key="9">
    <source>
        <dbReference type="Pfam" id="PF01467"/>
    </source>
</evidence>
<dbReference type="InterPro" id="IPR004821">
    <property type="entry name" value="Cyt_trans-like"/>
</dbReference>
<evidence type="ECO:0000313" key="10">
    <source>
        <dbReference type="EMBL" id="AFD01094.1"/>
    </source>
</evidence>
<dbReference type="Gene3D" id="3.40.50.620">
    <property type="entry name" value="HUPs"/>
    <property type="match status" value="1"/>
</dbReference>
<evidence type="ECO:0000256" key="8">
    <source>
        <dbReference type="HAMAP-Rule" id="MF_02115"/>
    </source>
</evidence>
<evidence type="ECO:0000256" key="4">
    <source>
        <dbReference type="ARBA" id="ARBA00022695"/>
    </source>
</evidence>
<evidence type="ECO:0000313" key="11">
    <source>
        <dbReference type="Proteomes" id="UP000005233"/>
    </source>
</evidence>
<keyword evidence="6 8" id="KW-0274">FAD</keyword>
<dbReference type="HAMAP" id="MF_02115">
    <property type="entry name" value="FAD_synth_arch"/>
    <property type="match status" value="1"/>
</dbReference>
<evidence type="ECO:0000256" key="2">
    <source>
        <dbReference type="ARBA" id="ARBA00022643"/>
    </source>
</evidence>
<dbReference type="AlphaFoldDB" id="H8I500"/>
<dbReference type="STRING" id="1041930.Mtc_2361"/>
<dbReference type="RefSeq" id="WP_014406925.1">
    <property type="nucleotide sequence ID" value="NC_017034.1"/>
</dbReference>
<gene>
    <name evidence="8" type="primary">ribL</name>
    <name evidence="10" type="ordered locus">Mtc_2361</name>
</gene>
<evidence type="ECO:0000256" key="3">
    <source>
        <dbReference type="ARBA" id="ARBA00022679"/>
    </source>
</evidence>
<dbReference type="GeneID" id="11972536"/>
<dbReference type="EC" id="2.7.7.2" evidence="8"/>
<dbReference type="SUPFAM" id="SSF52374">
    <property type="entry name" value="Nucleotidylyl transferase"/>
    <property type="match status" value="1"/>
</dbReference>
<dbReference type="Proteomes" id="UP000005233">
    <property type="component" value="Chromosome"/>
</dbReference>
<comment type="function">
    <text evidence="8">Catalyzes the transfer of the AMP portion of ATP to flavin mononucleotide (FMN) to produce flavin adenine dinucleotide (FAD) coenzyme.</text>
</comment>
<protein>
    <recommendedName>
        <fullName evidence="8">FAD synthase</fullName>
        <ecNumber evidence="8">2.7.7.2</ecNumber>
    </recommendedName>
    <alternativeName>
        <fullName evidence="8">FMN adenylyltransferase</fullName>
    </alternativeName>
    <alternativeName>
        <fullName evidence="8">Flavin adenine dinucleotide synthase</fullName>
    </alternativeName>
</protein>
<evidence type="ECO:0000256" key="6">
    <source>
        <dbReference type="ARBA" id="ARBA00022827"/>
    </source>
</evidence>
<dbReference type="GO" id="GO:0003919">
    <property type="term" value="F:FMN adenylyltransferase activity"/>
    <property type="evidence" value="ECO:0007669"/>
    <property type="project" value="UniProtKB-UniRule"/>
</dbReference>
<dbReference type="GO" id="GO:0005524">
    <property type="term" value="F:ATP binding"/>
    <property type="evidence" value="ECO:0007669"/>
    <property type="project" value="UniProtKB-UniRule"/>
</dbReference>